<protein>
    <submittedName>
        <fullName evidence="1">Uncharacterized protein</fullName>
    </submittedName>
</protein>
<evidence type="ECO:0000313" key="1">
    <source>
        <dbReference type="EMBL" id="KAI8020786.1"/>
    </source>
</evidence>
<accession>A0ACC0I902</accession>
<organism evidence="1 2">
    <name type="scientific">Camellia lanceoleosa</name>
    <dbReference type="NCBI Taxonomy" id="1840588"/>
    <lineage>
        <taxon>Eukaryota</taxon>
        <taxon>Viridiplantae</taxon>
        <taxon>Streptophyta</taxon>
        <taxon>Embryophyta</taxon>
        <taxon>Tracheophyta</taxon>
        <taxon>Spermatophyta</taxon>
        <taxon>Magnoliopsida</taxon>
        <taxon>eudicotyledons</taxon>
        <taxon>Gunneridae</taxon>
        <taxon>Pentapetalae</taxon>
        <taxon>asterids</taxon>
        <taxon>Ericales</taxon>
        <taxon>Theaceae</taxon>
        <taxon>Camellia</taxon>
    </lineage>
</organism>
<comment type="caution">
    <text evidence="1">The sequence shown here is derived from an EMBL/GenBank/DDBJ whole genome shotgun (WGS) entry which is preliminary data.</text>
</comment>
<proteinExistence type="predicted"/>
<evidence type="ECO:0000313" key="2">
    <source>
        <dbReference type="Proteomes" id="UP001060215"/>
    </source>
</evidence>
<dbReference type="EMBL" id="CM045763">
    <property type="protein sequence ID" value="KAI8020786.1"/>
    <property type="molecule type" value="Genomic_DNA"/>
</dbReference>
<gene>
    <name evidence="1" type="ORF">LOK49_LG03G02192</name>
</gene>
<sequence>MRGCWWRKVWRLEWREVKMGRLVGMNDIALCLRKAMASKEEDEMRTHVEKTAAIFRDRKLHDQYAVEYIKNGREGENESNEEERRLG</sequence>
<name>A0ACC0I902_9ERIC</name>
<keyword evidence="2" id="KW-1185">Reference proteome</keyword>
<dbReference type="Proteomes" id="UP001060215">
    <property type="component" value="Chromosome 6"/>
</dbReference>
<reference evidence="1 2" key="1">
    <citation type="journal article" date="2022" name="Plant J.">
        <title>Chromosome-level genome of Camellia lanceoleosa provides a valuable resource for understanding genome evolution and self-incompatibility.</title>
        <authorList>
            <person name="Gong W."/>
            <person name="Xiao S."/>
            <person name="Wang L."/>
            <person name="Liao Z."/>
            <person name="Chang Y."/>
            <person name="Mo W."/>
            <person name="Hu G."/>
            <person name="Li W."/>
            <person name="Zhao G."/>
            <person name="Zhu H."/>
            <person name="Hu X."/>
            <person name="Ji K."/>
            <person name="Xiang X."/>
            <person name="Song Q."/>
            <person name="Yuan D."/>
            <person name="Jin S."/>
            <person name="Zhang L."/>
        </authorList>
    </citation>
    <scope>NUCLEOTIDE SEQUENCE [LARGE SCALE GENOMIC DNA]</scope>
    <source>
        <strain evidence="1">SQ_2022a</strain>
    </source>
</reference>